<feature type="domain" description="HTH luxR-type" evidence="4">
    <location>
        <begin position="147"/>
        <end position="212"/>
    </location>
</feature>
<dbReference type="PANTHER" id="PTHR43214">
    <property type="entry name" value="TWO-COMPONENT RESPONSE REGULATOR"/>
    <property type="match status" value="1"/>
</dbReference>
<keyword evidence="1 3" id="KW-0597">Phosphoprotein</keyword>
<feature type="modified residue" description="4-aspartylphosphate" evidence="3">
    <location>
        <position position="56"/>
    </location>
</feature>
<dbReference type="SUPFAM" id="SSF52172">
    <property type="entry name" value="CheY-like"/>
    <property type="match status" value="1"/>
</dbReference>
<accession>A0A402B2C3</accession>
<dbReference type="InterPro" id="IPR001789">
    <property type="entry name" value="Sig_transdc_resp-reg_receiver"/>
</dbReference>
<dbReference type="SMART" id="SM00448">
    <property type="entry name" value="REC"/>
    <property type="match status" value="1"/>
</dbReference>
<dbReference type="InterPro" id="IPR000792">
    <property type="entry name" value="Tscrpt_reg_LuxR_C"/>
</dbReference>
<dbReference type="PRINTS" id="PR00038">
    <property type="entry name" value="HTHLUXR"/>
</dbReference>
<dbReference type="GO" id="GO:0006355">
    <property type="term" value="P:regulation of DNA-templated transcription"/>
    <property type="evidence" value="ECO:0007669"/>
    <property type="project" value="InterPro"/>
</dbReference>
<name>A0A402B2C3_9CHLR</name>
<dbReference type="Gene3D" id="3.40.50.2300">
    <property type="match status" value="1"/>
</dbReference>
<dbReference type="InterPro" id="IPR016032">
    <property type="entry name" value="Sig_transdc_resp-reg_C-effctor"/>
</dbReference>
<dbReference type="PROSITE" id="PS50043">
    <property type="entry name" value="HTH_LUXR_2"/>
    <property type="match status" value="1"/>
</dbReference>
<keyword evidence="2 6" id="KW-0238">DNA-binding</keyword>
<reference evidence="7" key="1">
    <citation type="submission" date="2018-12" db="EMBL/GenBank/DDBJ databases">
        <title>Tengunoibacter tsumagoiensis gen. nov., sp. nov., Dictyobacter kobayashii sp. nov., D. alpinus sp. nov., and D. joshuensis sp. nov. and description of Dictyobacteraceae fam. nov. within the order Ktedonobacterales isolated from Tengu-no-mugimeshi.</title>
        <authorList>
            <person name="Wang C.M."/>
            <person name="Zheng Y."/>
            <person name="Sakai Y."/>
            <person name="Toyoda A."/>
            <person name="Minakuchi Y."/>
            <person name="Abe K."/>
            <person name="Yokota A."/>
            <person name="Yabe S."/>
        </authorList>
    </citation>
    <scope>NUCLEOTIDE SEQUENCE [LARGE SCALE GENOMIC DNA]</scope>
    <source>
        <strain evidence="7">Uno16</strain>
    </source>
</reference>
<evidence type="ECO:0000256" key="3">
    <source>
        <dbReference type="PROSITE-ProRule" id="PRU00169"/>
    </source>
</evidence>
<dbReference type="CDD" id="cd06170">
    <property type="entry name" value="LuxR_C_like"/>
    <property type="match status" value="1"/>
</dbReference>
<dbReference type="SUPFAM" id="SSF46894">
    <property type="entry name" value="C-terminal effector domain of the bipartite response regulators"/>
    <property type="match status" value="1"/>
</dbReference>
<proteinExistence type="predicted"/>
<keyword evidence="7" id="KW-1185">Reference proteome</keyword>
<dbReference type="AlphaFoldDB" id="A0A402B2C3"/>
<comment type="caution">
    <text evidence="6">The sequence shown here is derived from an EMBL/GenBank/DDBJ whole genome shotgun (WGS) entry which is preliminary data.</text>
</comment>
<sequence>MARIRLMIVDDHEVVRLGMRAAFELEPDIHVVGEASNGAEALAKISVLMPEVILMDVRMEKMGGIEACREIRSEHPQIAVLMITSYPDDEAVTASILAGASGYLLKNVSRTELLKAVRQVAIGQSLLQPESSQKAITQMNSLASHSTSIPGNDLTEREREVLALIARGYTNKQIAEALYLSEKTARNHVSHILEKLGLSRRSEAAAYAVEHKLTTPRRQNN</sequence>
<dbReference type="GO" id="GO:0000160">
    <property type="term" value="P:phosphorelay signal transduction system"/>
    <property type="evidence" value="ECO:0007669"/>
    <property type="project" value="InterPro"/>
</dbReference>
<dbReference type="CDD" id="cd17535">
    <property type="entry name" value="REC_NarL-like"/>
    <property type="match status" value="1"/>
</dbReference>
<dbReference type="PANTHER" id="PTHR43214:SF43">
    <property type="entry name" value="TWO-COMPONENT RESPONSE REGULATOR"/>
    <property type="match status" value="1"/>
</dbReference>
<dbReference type="InterPro" id="IPR011006">
    <property type="entry name" value="CheY-like_superfamily"/>
</dbReference>
<dbReference type="RefSeq" id="WP_161981949.1">
    <property type="nucleotide sequence ID" value="NZ_BIFT01000001.1"/>
</dbReference>
<dbReference type="Pfam" id="PF00072">
    <property type="entry name" value="Response_reg"/>
    <property type="match status" value="1"/>
</dbReference>
<gene>
    <name evidence="6" type="ORF">KDA_09940</name>
</gene>
<evidence type="ECO:0000313" key="7">
    <source>
        <dbReference type="Proteomes" id="UP000287171"/>
    </source>
</evidence>
<dbReference type="GO" id="GO:0003677">
    <property type="term" value="F:DNA binding"/>
    <property type="evidence" value="ECO:0007669"/>
    <property type="project" value="UniProtKB-KW"/>
</dbReference>
<dbReference type="PROSITE" id="PS50110">
    <property type="entry name" value="RESPONSE_REGULATORY"/>
    <property type="match status" value="1"/>
</dbReference>
<protein>
    <submittedName>
        <fullName evidence="6">DNA-binding response regulator</fullName>
    </submittedName>
</protein>
<dbReference type="SMART" id="SM00421">
    <property type="entry name" value="HTH_LUXR"/>
    <property type="match status" value="1"/>
</dbReference>
<evidence type="ECO:0000313" key="6">
    <source>
        <dbReference type="EMBL" id="GCE25510.1"/>
    </source>
</evidence>
<evidence type="ECO:0000256" key="2">
    <source>
        <dbReference type="ARBA" id="ARBA00023125"/>
    </source>
</evidence>
<evidence type="ECO:0000256" key="1">
    <source>
        <dbReference type="ARBA" id="ARBA00022553"/>
    </source>
</evidence>
<dbReference type="EMBL" id="BIFT01000001">
    <property type="protein sequence ID" value="GCE25510.1"/>
    <property type="molecule type" value="Genomic_DNA"/>
</dbReference>
<dbReference type="InterPro" id="IPR058245">
    <property type="entry name" value="NreC/VraR/RcsB-like_REC"/>
</dbReference>
<dbReference type="InterPro" id="IPR039420">
    <property type="entry name" value="WalR-like"/>
</dbReference>
<feature type="domain" description="Response regulatory" evidence="5">
    <location>
        <begin position="5"/>
        <end position="121"/>
    </location>
</feature>
<dbReference type="Proteomes" id="UP000287171">
    <property type="component" value="Unassembled WGS sequence"/>
</dbReference>
<dbReference type="Pfam" id="PF00196">
    <property type="entry name" value="GerE"/>
    <property type="match status" value="1"/>
</dbReference>
<evidence type="ECO:0000259" key="5">
    <source>
        <dbReference type="PROSITE" id="PS50110"/>
    </source>
</evidence>
<evidence type="ECO:0000259" key="4">
    <source>
        <dbReference type="PROSITE" id="PS50043"/>
    </source>
</evidence>
<organism evidence="6 7">
    <name type="scientific">Dictyobacter alpinus</name>
    <dbReference type="NCBI Taxonomy" id="2014873"/>
    <lineage>
        <taxon>Bacteria</taxon>
        <taxon>Bacillati</taxon>
        <taxon>Chloroflexota</taxon>
        <taxon>Ktedonobacteria</taxon>
        <taxon>Ktedonobacterales</taxon>
        <taxon>Dictyobacteraceae</taxon>
        <taxon>Dictyobacter</taxon>
    </lineage>
</organism>